<dbReference type="PRINTS" id="PR00811">
    <property type="entry name" value="BCTERIALGSPD"/>
</dbReference>
<protein>
    <submittedName>
        <fullName evidence="5">Pilus assembly protein CpaC</fullName>
    </submittedName>
</protein>
<dbReference type="InterPro" id="IPR001775">
    <property type="entry name" value="GspD/PilQ"/>
</dbReference>
<reference evidence="6" key="1">
    <citation type="submission" date="2016-10" db="EMBL/GenBank/DDBJ databases">
        <authorList>
            <person name="Varghese N."/>
            <person name="Submissions S."/>
        </authorList>
    </citation>
    <scope>NUCLEOTIDE SEQUENCE [LARGE SCALE GENOMIC DNA]</scope>
    <source>
        <strain evidence="6">CGMCC 1.7061</strain>
    </source>
</reference>
<dbReference type="Proteomes" id="UP000198519">
    <property type="component" value="Unassembled WGS sequence"/>
</dbReference>
<dbReference type="AlphaFoldDB" id="A0A1I4M8L7"/>
<name>A0A1I4M8L7_9GAMM</name>
<keyword evidence="6" id="KW-1185">Reference proteome</keyword>
<dbReference type="InterPro" id="IPR050810">
    <property type="entry name" value="Bact_Secretion_Sys_Channel"/>
</dbReference>
<feature type="domain" description="Type II/III secretion system secretin-like" evidence="3">
    <location>
        <begin position="185"/>
        <end position="345"/>
    </location>
</feature>
<gene>
    <name evidence="5" type="ORF">SAMN04487963_0913</name>
</gene>
<comment type="similarity">
    <text evidence="1">Belongs to the bacterial secretin family.</text>
</comment>
<dbReference type="Pfam" id="PF13629">
    <property type="entry name" value="T2SS-T3SS_pil_N"/>
    <property type="match status" value="1"/>
</dbReference>
<accession>A0A1I4M8L7</accession>
<sequence length="389" mass="40668">MYANAIGRVLSVVVLLCWCAAAQAISEGAPLALSKGEQKVLSFPQPLTKVAMSDPATAAVSVSGDRELIVTALEEGVAVLSVWQRGSDQPLRAPVVIAPTLGDTMPFGTQVQTDIRIVEVNRSRLNSLGFYYARLFDGGNSAVGVAPPGQGFRGFPGPGAALAPLSSDGFNLFSLGANSLTIINALESGGFAYTLAQPSLTSLSGQSATFLSGGEFPVPVANDNDSVKIEFKDFGISLSLTPTVVSEQQIIVRVAPEVSELDFSSGVETGGVAVPGLRVRRTETTVSMGPGETFIISGLVSRNTINNSDRIPGLGNIPILGALFRSDRIAQEDKELIMVVTPHIVSPFGADQQAPANIGAEYHNSSIRWLDMATGSASGSEPVKHGLSW</sequence>
<dbReference type="InterPro" id="IPR004846">
    <property type="entry name" value="T2SS/T3SS_dom"/>
</dbReference>
<keyword evidence="2" id="KW-0732">Signal</keyword>
<dbReference type="RefSeq" id="WP_092020673.1">
    <property type="nucleotide sequence ID" value="NZ_FOUE01000001.1"/>
</dbReference>
<proteinExistence type="inferred from homology"/>
<evidence type="ECO:0000256" key="1">
    <source>
        <dbReference type="RuleBase" id="RU004003"/>
    </source>
</evidence>
<dbReference type="InterPro" id="IPR032789">
    <property type="entry name" value="T2SS-T3SS_pil_N"/>
</dbReference>
<evidence type="ECO:0000259" key="3">
    <source>
        <dbReference type="Pfam" id="PF00263"/>
    </source>
</evidence>
<dbReference type="Pfam" id="PF00263">
    <property type="entry name" value="Secretin"/>
    <property type="match status" value="1"/>
</dbReference>
<dbReference type="PANTHER" id="PTHR30332">
    <property type="entry name" value="PROBABLE GENERAL SECRETION PATHWAY PROTEIN D"/>
    <property type="match status" value="1"/>
</dbReference>
<evidence type="ECO:0000256" key="2">
    <source>
        <dbReference type="SAM" id="SignalP"/>
    </source>
</evidence>
<evidence type="ECO:0000313" key="6">
    <source>
        <dbReference type="Proteomes" id="UP000198519"/>
    </source>
</evidence>
<dbReference type="OrthoDB" id="9775455at2"/>
<organism evidence="5 6">
    <name type="scientific">Marinobacter zhejiangensis</name>
    <dbReference type="NCBI Taxonomy" id="488535"/>
    <lineage>
        <taxon>Bacteria</taxon>
        <taxon>Pseudomonadati</taxon>
        <taxon>Pseudomonadota</taxon>
        <taxon>Gammaproteobacteria</taxon>
        <taxon>Pseudomonadales</taxon>
        <taxon>Marinobacteraceae</taxon>
        <taxon>Marinobacter</taxon>
    </lineage>
</organism>
<feature type="domain" description="Pilus formation protein N-terminal" evidence="4">
    <location>
        <begin position="30"/>
        <end position="97"/>
    </location>
</feature>
<feature type="signal peptide" evidence="2">
    <location>
        <begin position="1"/>
        <end position="24"/>
    </location>
</feature>
<evidence type="ECO:0000313" key="5">
    <source>
        <dbReference type="EMBL" id="SFL99473.1"/>
    </source>
</evidence>
<dbReference type="PANTHER" id="PTHR30332:SF17">
    <property type="entry name" value="TYPE IV PILIATION SYSTEM PROTEIN DR_0774-RELATED"/>
    <property type="match status" value="1"/>
</dbReference>
<dbReference type="GO" id="GO:0009306">
    <property type="term" value="P:protein secretion"/>
    <property type="evidence" value="ECO:0007669"/>
    <property type="project" value="InterPro"/>
</dbReference>
<evidence type="ECO:0000259" key="4">
    <source>
        <dbReference type="Pfam" id="PF13629"/>
    </source>
</evidence>
<dbReference type="GO" id="GO:0015627">
    <property type="term" value="C:type II protein secretion system complex"/>
    <property type="evidence" value="ECO:0007669"/>
    <property type="project" value="TreeGrafter"/>
</dbReference>
<dbReference type="STRING" id="488535.SAMN04487963_0913"/>
<feature type="chain" id="PRO_5011476162" evidence="2">
    <location>
        <begin position="25"/>
        <end position="389"/>
    </location>
</feature>
<dbReference type="EMBL" id="FOUE01000001">
    <property type="protein sequence ID" value="SFL99473.1"/>
    <property type="molecule type" value="Genomic_DNA"/>
</dbReference>